<feature type="transmembrane region" description="Helical" evidence="1">
    <location>
        <begin position="171"/>
        <end position="191"/>
    </location>
</feature>
<evidence type="ECO:0000313" key="6">
    <source>
        <dbReference type="EMBL" id="OKZ47801.1"/>
    </source>
</evidence>
<organism evidence="6 9">
    <name type="scientific">Phocaeicola vulgatus</name>
    <name type="common">Bacteroides vulgatus</name>
    <dbReference type="NCBI Taxonomy" id="821"/>
    <lineage>
        <taxon>Bacteria</taxon>
        <taxon>Pseudomonadati</taxon>
        <taxon>Bacteroidota</taxon>
        <taxon>Bacteroidia</taxon>
        <taxon>Bacteroidales</taxon>
        <taxon>Bacteroidaceae</taxon>
        <taxon>Phocaeicola</taxon>
    </lineage>
</organism>
<dbReference type="Proteomes" id="UP000583639">
    <property type="component" value="Unassembled WGS sequence"/>
</dbReference>
<feature type="transmembrane region" description="Helical" evidence="1">
    <location>
        <begin position="67"/>
        <end position="87"/>
    </location>
</feature>
<dbReference type="Proteomes" id="UP000460950">
    <property type="component" value="Unassembled WGS sequence"/>
</dbReference>
<dbReference type="EMBL" id="JABDSI010000039">
    <property type="protein sequence ID" value="NMW38726.1"/>
    <property type="molecule type" value="Genomic_DNA"/>
</dbReference>
<feature type="transmembrane region" description="Helical" evidence="1">
    <location>
        <begin position="238"/>
        <end position="259"/>
    </location>
</feature>
<feature type="transmembrane region" description="Helical" evidence="1">
    <location>
        <begin position="354"/>
        <end position="386"/>
    </location>
</feature>
<name>A0A1Q6J460_PHOVU</name>
<dbReference type="Proteomes" id="UP000283429">
    <property type="component" value="Unassembled WGS sequence"/>
</dbReference>
<evidence type="ECO:0000313" key="3">
    <source>
        <dbReference type="EMBL" id="MCG4691002.1"/>
    </source>
</evidence>
<evidence type="ECO:0000313" key="9">
    <source>
        <dbReference type="Proteomes" id="UP000186631"/>
    </source>
</evidence>
<gene>
    <name evidence="6" type="ORF">BHV80_10235</name>
    <name evidence="7" type="ORF">DW783_23625</name>
    <name evidence="8" type="ORF">EH214_01751</name>
    <name evidence="4" type="ORF">FYJ30_16835</name>
    <name evidence="2" type="ORF">GAY12_04020</name>
    <name evidence="5" type="ORF">HKQ55_00610</name>
    <name evidence="3" type="ORF">L0N01_20685</name>
</gene>
<dbReference type="EMBL" id="QSJM01000139">
    <property type="protein sequence ID" value="RHD69481.1"/>
    <property type="molecule type" value="Genomic_DNA"/>
</dbReference>
<reference evidence="5 14" key="6">
    <citation type="submission" date="2020-04" db="EMBL/GenBank/DDBJ databases">
        <title>A novel gut-associated lysogenic phage, Bacteroides phage BV01, alters the host transcriptome and bile acid metabolism in Bacteroides vulgatus.</title>
        <authorList>
            <person name="Campbell D.E."/>
            <person name="Ly L."/>
            <person name="Ridlon J.M."/>
            <person name="Hsiao A."/>
            <person name="Degnan P.H."/>
        </authorList>
    </citation>
    <scope>NUCLEOTIDE SEQUENCE [LARGE SCALE GENOMIC DNA]</scope>
    <source>
        <strain evidence="5 14">VPI-BV8526</strain>
    </source>
</reference>
<evidence type="ECO:0000256" key="1">
    <source>
        <dbReference type="SAM" id="Phobius"/>
    </source>
</evidence>
<dbReference type="EMBL" id="JAKNGO010000083">
    <property type="protein sequence ID" value="MCG4691002.1"/>
    <property type="molecule type" value="Genomic_DNA"/>
</dbReference>
<dbReference type="Proteomes" id="UP000186631">
    <property type="component" value="Unassembled WGS sequence"/>
</dbReference>
<evidence type="ECO:0000313" key="13">
    <source>
        <dbReference type="Proteomes" id="UP000462015"/>
    </source>
</evidence>
<dbReference type="EMBL" id="RWHZ01000019">
    <property type="protein sequence ID" value="TSE48944.1"/>
    <property type="molecule type" value="Genomic_DNA"/>
</dbReference>
<feature type="transmembrane region" description="Helical" evidence="1">
    <location>
        <begin position="43"/>
        <end position="61"/>
    </location>
</feature>
<dbReference type="EMBL" id="VULU01000038">
    <property type="protein sequence ID" value="MSS49915.1"/>
    <property type="molecule type" value="Genomic_DNA"/>
</dbReference>
<dbReference type="Proteomes" id="UP000462015">
    <property type="component" value="Unassembled WGS sequence"/>
</dbReference>
<reference evidence="2 13" key="4">
    <citation type="journal article" date="2019" name="Nat. Med.">
        <title>A library of human gut bacterial isolates paired with longitudinal multiomics data enables mechanistic microbiome research.</title>
        <authorList>
            <person name="Poyet M."/>
            <person name="Groussin M."/>
            <person name="Gibbons S.M."/>
            <person name="Avila-Pacheco J."/>
            <person name="Jiang X."/>
            <person name="Kearney S.M."/>
            <person name="Perrotta A.R."/>
            <person name="Berdy B."/>
            <person name="Zhao S."/>
            <person name="Lieberman T.D."/>
            <person name="Swanson P.K."/>
            <person name="Smith M."/>
            <person name="Roesemann S."/>
            <person name="Alexander J.E."/>
            <person name="Rich S.A."/>
            <person name="Livny J."/>
            <person name="Vlamakis H."/>
            <person name="Clish C."/>
            <person name="Bullock K."/>
            <person name="Deik A."/>
            <person name="Scott J."/>
            <person name="Pierce K.A."/>
            <person name="Xavier R.J."/>
            <person name="Alm E.J."/>
        </authorList>
    </citation>
    <scope>NUCLEOTIDE SEQUENCE [LARGE SCALE GENOMIC DNA]</scope>
    <source>
        <strain evidence="2 13">BIOML-A98</strain>
    </source>
</reference>
<feature type="transmembrane region" description="Helical" evidence="1">
    <location>
        <begin position="12"/>
        <end position="31"/>
    </location>
</feature>
<feature type="transmembrane region" description="Helical" evidence="1">
    <location>
        <begin position="116"/>
        <end position="134"/>
    </location>
</feature>
<reference evidence="3" key="7">
    <citation type="submission" date="2022-01" db="EMBL/GenBank/DDBJ databases">
        <title>Collection of gut derived symbiotic bacterial strains cultured from healthy donors.</title>
        <authorList>
            <person name="Lin H."/>
            <person name="Kohout C."/>
            <person name="Waligurski E."/>
            <person name="Pamer E.G."/>
        </authorList>
    </citation>
    <scope>NUCLEOTIDE SEQUENCE</scope>
    <source>
        <strain evidence="3">DFI.6.72</strain>
    </source>
</reference>
<reference evidence="6 9" key="1">
    <citation type="journal article" date="2016" name="Nat. Biotechnol.">
        <title>Measurement of bacterial replication rates in microbial communities.</title>
        <authorList>
            <person name="Brown C.T."/>
            <person name="Olm M.R."/>
            <person name="Thomas B.C."/>
            <person name="Banfield J.F."/>
        </authorList>
    </citation>
    <scope>NUCLEOTIDE SEQUENCE [LARGE SCALE GENOMIC DNA]</scope>
    <source>
        <strain evidence="6">42_262</strain>
    </source>
</reference>
<proteinExistence type="predicted"/>
<evidence type="ECO:0000313" key="11">
    <source>
        <dbReference type="Proteomes" id="UP000408523"/>
    </source>
</evidence>
<reference evidence="4 12" key="5">
    <citation type="submission" date="2019-09" db="EMBL/GenBank/DDBJ databases">
        <title>In-depth cultivation of the pig gut microbiome towards novel bacterial diversity and tailored functional studies.</title>
        <authorList>
            <person name="Wylensek D."/>
            <person name="Hitch T.C.A."/>
            <person name="Clavel T."/>
        </authorList>
    </citation>
    <scope>NUCLEOTIDE SEQUENCE [LARGE SCALE GENOMIC DNA]</scope>
    <source>
        <strain evidence="4 12">WCA-389-WT-3C</strain>
    </source>
</reference>
<evidence type="ECO:0000313" key="2">
    <source>
        <dbReference type="EMBL" id="KAB6638862.1"/>
    </source>
</evidence>
<dbReference type="EMBL" id="WDAL01000006">
    <property type="protein sequence ID" value="KAB6638862.1"/>
    <property type="molecule type" value="Genomic_DNA"/>
</dbReference>
<keyword evidence="1" id="KW-0472">Membrane</keyword>
<feature type="transmembrane region" description="Helical" evidence="1">
    <location>
        <begin position="324"/>
        <end position="342"/>
    </location>
</feature>
<sequence length="405" mass="47591">MNRIDFKINSLISYILQILVICSILCVLPVFQEILSVRLSERILALIGFCTCSIFFCRYHSLLDKVGWVYCISLLVISIVHTDMVTVENTFMSSVRWLNIFLLILLYKNLNLNTRWLLYFAFVFYITECGICIIEKLGKFYVIDYSMADSMQATNAKAYQYTFMDFRSRGLLLHPLYNANVISIFMGYILVSSRLKRYFQIILLLLGLFAVWSCNSRGCIAVWLLILTYRLFFYKQNVWKVLIALFFLYMIIPNVIVLVQQSGLLGRFNFDFSDSSSETRLTAFELFFIYPWKTEDIVYGLGDWIYYPFTEIRLENGFLLNLSYWGWIVGSIKSFAEIYLTYKCLSFYSFNDKIIIMLAIWGVASLNNNMTYIMLLSFFLLANIFLNTENHCGMKIKNIFFLFKK</sequence>
<evidence type="ECO:0000313" key="8">
    <source>
        <dbReference type="EMBL" id="TSE48944.1"/>
    </source>
</evidence>
<evidence type="ECO:0000313" key="10">
    <source>
        <dbReference type="Proteomes" id="UP000283429"/>
    </source>
</evidence>
<evidence type="ECO:0000313" key="5">
    <source>
        <dbReference type="EMBL" id="NMW38726.1"/>
    </source>
</evidence>
<dbReference type="Proteomes" id="UP000408523">
    <property type="component" value="Unassembled WGS sequence"/>
</dbReference>
<keyword evidence="1" id="KW-1133">Transmembrane helix</keyword>
<dbReference type="AlphaFoldDB" id="A0A1Q6J460"/>
<protein>
    <recommendedName>
        <fullName evidence="15">O-antigen ligase domain-containing protein</fullName>
    </recommendedName>
</protein>
<comment type="caution">
    <text evidence="6">The sequence shown here is derived from an EMBL/GenBank/DDBJ whole genome shotgun (WGS) entry which is preliminary data.</text>
</comment>
<evidence type="ECO:0000313" key="14">
    <source>
        <dbReference type="Proteomes" id="UP000583639"/>
    </source>
</evidence>
<keyword evidence="1" id="KW-0812">Transmembrane</keyword>
<reference evidence="7 10" key="2">
    <citation type="submission" date="2018-08" db="EMBL/GenBank/DDBJ databases">
        <title>A genome reference for cultivated species of the human gut microbiota.</title>
        <authorList>
            <person name="Zou Y."/>
            <person name="Xue W."/>
            <person name="Luo G."/>
        </authorList>
    </citation>
    <scope>NUCLEOTIDE SEQUENCE [LARGE SCALE GENOMIC DNA]</scope>
    <source>
        <strain evidence="7 10">AM30-40</strain>
    </source>
</reference>
<feature type="transmembrane region" description="Helical" evidence="1">
    <location>
        <begin position="94"/>
        <end position="110"/>
    </location>
</feature>
<dbReference type="RefSeq" id="WP_005848419.1">
    <property type="nucleotide sequence ID" value="NZ_BAABYE010000001.1"/>
</dbReference>
<evidence type="ECO:0000313" key="12">
    <source>
        <dbReference type="Proteomes" id="UP000460950"/>
    </source>
</evidence>
<evidence type="ECO:0000313" key="7">
    <source>
        <dbReference type="EMBL" id="RHD69481.1"/>
    </source>
</evidence>
<evidence type="ECO:0000313" key="4">
    <source>
        <dbReference type="EMBL" id="MSS49915.1"/>
    </source>
</evidence>
<dbReference type="EMBL" id="MNQV01000189">
    <property type="protein sequence ID" value="OKZ47801.1"/>
    <property type="molecule type" value="Genomic_DNA"/>
</dbReference>
<accession>A0A1Q6J460</accession>
<evidence type="ECO:0008006" key="15">
    <source>
        <dbReference type="Google" id="ProtNLM"/>
    </source>
</evidence>
<reference evidence="8 11" key="3">
    <citation type="journal article" date="2019" name="Nat. Commun.">
        <title>Gram positive-like bacteriocins with broad spectrum anti-Bacteroidales activity encoded on mobile elements of the human gut microbiota.</title>
        <authorList>
            <person name="Bechon N."/>
            <person name="Coyne M.J.Jr."/>
            <person name="Laclare-Mceneany V."/>
            <person name="Chatzidaki-Livanis M."/>
            <person name="Ghigo J.-M."/>
            <person name="Comstock L.E."/>
        </authorList>
    </citation>
    <scope>NUCLEOTIDE SEQUENCE [LARGE SCALE GENOMIC DNA]</scope>
    <source>
        <strain evidence="8 11">CL01T12C17</strain>
    </source>
</reference>
<dbReference type="Proteomes" id="UP001200843">
    <property type="component" value="Unassembled WGS sequence"/>
</dbReference>
<feature type="transmembrane region" description="Helical" evidence="1">
    <location>
        <begin position="197"/>
        <end position="226"/>
    </location>
</feature>